<dbReference type="SUPFAM" id="SSF55174">
    <property type="entry name" value="Alpha-L RNA-binding motif"/>
    <property type="match status" value="1"/>
</dbReference>
<dbReference type="Pfam" id="PF21278">
    <property type="entry name" value="YlmH_1st"/>
    <property type="match status" value="1"/>
</dbReference>
<dbReference type="InterPro" id="IPR048443">
    <property type="entry name" value="RqcP2_N"/>
</dbReference>
<dbReference type="InterPro" id="IPR012677">
    <property type="entry name" value="Nucleotide-bd_a/b_plait_sf"/>
</dbReference>
<evidence type="ECO:0000256" key="1">
    <source>
        <dbReference type="PROSITE-ProRule" id="PRU00182"/>
    </source>
</evidence>
<dbReference type="EMBL" id="JABXYM010000001">
    <property type="protein sequence ID" value="MCR6095961.1"/>
    <property type="molecule type" value="Genomic_DNA"/>
</dbReference>
<dbReference type="Proteomes" id="UP001057753">
    <property type="component" value="Unassembled WGS sequence"/>
</dbReference>
<dbReference type="AlphaFoldDB" id="A0A9Q4B068"/>
<dbReference type="PANTHER" id="PTHR13633:SF3">
    <property type="entry name" value="MITOCHONDRIAL TRANSCRIPTION RESCUE FACTOR 1"/>
    <property type="match status" value="1"/>
</dbReference>
<dbReference type="PROSITE" id="PS50889">
    <property type="entry name" value="S4"/>
    <property type="match status" value="1"/>
</dbReference>
<dbReference type="PANTHER" id="PTHR13633">
    <property type="entry name" value="MITOCHONDRIAL TRANSCRIPTION RESCUE FACTOR 1"/>
    <property type="match status" value="1"/>
</dbReference>
<feature type="domain" description="RNA-binding S4" evidence="2">
    <location>
        <begin position="181"/>
        <end position="243"/>
    </location>
</feature>
<dbReference type="InterPro" id="IPR002942">
    <property type="entry name" value="S4_RNA-bd"/>
</dbReference>
<reference evidence="3" key="1">
    <citation type="submission" date="2020-06" db="EMBL/GenBank/DDBJ databases">
        <title>Insight into the genomes of haloalkaliphilic bacilli from Kenyan soda lakes.</title>
        <authorList>
            <person name="Mwirichia R."/>
            <person name="Villamizar G.C."/>
            <person name="Poehlein A."/>
            <person name="Mugweru J."/>
            <person name="Kipnyargis A."/>
            <person name="Kiplimo D."/>
            <person name="Orwa P."/>
            <person name="Daniel R."/>
        </authorList>
    </citation>
    <scope>NUCLEOTIDE SEQUENCE</scope>
    <source>
        <strain evidence="3">B1096_S55</strain>
    </source>
</reference>
<dbReference type="InterPro" id="IPR040591">
    <property type="entry name" value="RqcP2_RBD"/>
</dbReference>
<gene>
    <name evidence="3" type="ORF">HXA33_05330</name>
</gene>
<dbReference type="CDD" id="cd00165">
    <property type="entry name" value="S4"/>
    <property type="match status" value="1"/>
</dbReference>
<comment type="caution">
    <text evidence="3">The sequence shown here is derived from an EMBL/GenBank/DDBJ whole genome shotgun (WGS) entry which is preliminary data.</text>
</comment>
<dbReference type="Pfam" id="PF17774">
    <property type="entry name" value="YlmH_RBD"/>
    <property type="match status" value="1"/>
</dbReference>
<protein>
    <submittedName>
        <fullName evidence="3">RNA-binding protein</fullName>
    </submittedName>
</protein>
<keyword evidence="4" id="KW-1185">Reference proteome</keyword>
<evidence type="ECO:0000313" key="4">
    <source>
        <dbReference type="Proteomes" id="UP001057753"/>
    </source>
</evidence>
<dbReference type="Gene3D" id="3.30.70.330">
    <property type="match status" value="1"/>
</dbReference>
<dbReference type="InterPro" id="IPR036986">
    <property type="entry name" value="S4_RNA-bd_sf"/>
</dbReference>
<dbReference type="Pfam" id="PF01479">
    <property type="entry name" value="S4"/>
    <property type="match status" value="1"/>
</dbReference>
<name>A0A9Q4B068_SALAG</name>
<organism evidence="3 4">
    <name type="scientific">Salipaludibacillus agaradhaerens</name>
    <name type="common">Bacillus agaradhaerens</name>
    <dbReference type="NCBI Taxonomy" id="76935"/>
    <lineage>
        <taxon>Bacteria</taxon>
        <taxon>Bacillati</taxon>
        <taxon>Bacillota</taxon>
        <taxon>Bacilli</taxon>
        <taxon>Bacillales</taxon>
        <taxon>Bacillaceae</taxon>
    </lineage>
</organism>
<dbReference type="SMART" id="SM00363">
    <property type="entry name" value="S4"/>
    <property type="match status" value="1"/>
</dbReference>
<keyword evidence="1" id="KW-0694">RNA-binding</keyword>
<accession>A0A9Q4B068</accession>
<dbReference type="RefSeq" id="WP_257820700.1">
    <property type="nucleotide sequence ID" value="NZ_JABXYM010000001.1"/>
</dbReference>
<dbReference type="Gene3D" id="3.10.290.10">
    <property type="entry name" value="RNA-binding S4 domain"/>
    <property type="match status" value="1"/>
</dbReference>
<proteinExistence type="predicted"/>
<evidence type="ECO:0000313" key="3">
    <source>
        <dbReference type="EMBL" id="MCR6095961.1"/>
    </source>
</evidence>
<dbReference type="Gene3D" id="3.30.1370.160">
    <property type="match status" value="1"/>
</dbReference>
<sequence length="257" mass="29948">MSLYEHFRKDEHPFVDQVLDWKRIGEEEYRPKLTDFLDPRQQKIVKLIIGDQGTVRLGFWGGHENAERKRALLYPEYIIPNKDDYKTTLFELDYPKKFSTLEHRQLLGSLMSIGMKREKFGDIISDQEHFQLILAKEVADYVQMNLQTVGKTNVMLRELPEENVLPFKQERDERAVTVSSLRLDTVLSEAFHISRAKIKPAVSGEKVKVNWKVVDDPSYQLTEGDMLSLRGKGRCELVQFDGETKKGKYRLILGFPK</sequence>
<dbReference type="GO" id="GO:0003723">
    <property type="term" value="F:RNA binding"/>
    <property type="evidence" value="ECO:0007669"/>
    <property type="project" value="UniProtKB-KW"/>
</dbReference>
<evidence type="ECO:0000259" key="2">
    <source>
        <dbReference type="SMART" id="SM00363"/>
    </source>
</evidence>